<evidence type="ECO:0008006" key="4">
    <source>
        <dbReference type="Google" id="ProtNLM"/>
    </source>
</evidence>
<proteinExistence type="predicted"/>
<sequence length="170" mass="17354">MTPRGPAPLGTMLFALALACAGPFLDPRPEGARRSLNVAVVLSGASYGPPGPRLTPAAFRDFPLEVNPVAVVLNDTNPRSLIVRLCDVLSSLRIHGVVFEDDSGSPAVAQILDFLSAQTSVPIVGVNGGAAVVLTPKVAGWRGVARGGAGLAGPGYVWFVVGSNLGGSEE</sequence>
<protein>
    <recommendedName>
        <fullName evidence="4">Receptor ligand binding region domain-containing protein</fullName>
    </recommendedName>
</protein>
<keyword evidence="3" id="KW-1185">Reference proteome</keyword>
<name>A0A493TSF6_ANAPP</name>
<feature type="chain" id="PRO_5019745630" description="Receptor ligand binding region domain-containing protein" evidence="1">
    <location>
        <begin position="22"/>
        <end position="170"/>
    </location>
</feature>
<keyword evidence="1" id="KW-0732">Signal</keyword>
<dbReference type="PROSITE" id="PS51257">
    <property type="entry name" value="PROKAR_LIPOPROTEIN"/>
    <property type="match status" value="1"/>
</dbReference>
<reference evidence="3" key="1">
    <citation type="submission" date="2017-10" db="EMBL/GenBank/DDBJ databases">
        <title>A new Pekin duck reference genome.</title>
        <authorList>
            <person name="Hou Z.-C."/>
            <person name="Zhou Z.-K."/>
            <person name="Zhu F."/>
            <person name="Hou S.-S."/>
        </authorList>
    </citation>
    <scope>NUCLEOTIDE SEQUENCE [LARGE SCALE GENOMIC DNA]</scope>
</reference>
<dbReference type="OMA" id="VIRIKYW"/>
<dbReference type="Proteomes" id="UP000016666">
    <property type="component" value="Unassembled WGS sequence"/>
</dbReference>
<evidence type="ECO:0000256" key="1">
    <source>
        <dbReference type="SAM" id="SignalP"/>
    </source>
</evidence>
<evidence type="ECO:0000313" key="3">
    <source>
        <dbReference type="Proteomes" id="UP000016666"/>
    </source>
</evidence>
<dbReference type="AlphaFoldDB" id="A0A493TSF6"/>
<organism evidence="2 3">
    <name type="scientific">Anas platyrhynchos platyrhynchos</name>
    <name type="common">Northern mallard</name>
    <dbReference type="NCBI Taxonomy" id="8840"/>
    <lineage>
        <taxon>Eukaryota</taxon>
        <taxon>Metazoa</taxon>
        <taxon>Chordata</taxon>
        <taxon>Craniata</taxon>
        <taxon>Vertebrata</taxon>
        <taxon>Euteleostomi</taxon>
        <taxon>Archelosauria</taxon>
        <taxon>Archosauria</taxon>
        <taxon>Dinosauria</taxon>
        <taxon>Saurischia</taxon>
        <taxon>Theropoda</taxon>
        <taxon>Coelurosauria</taxon>
        <taxon>Aves</taxon>
        <taxon>Neognathae</taxon>
        <taxon>Galloanserae</taxon>
        <taxon>Anseriformes</taxon>
        <taxon>Anatidae</taxon>
        <taxon>Anatinae</taxon>
        <taxon>Anas</taxon>
    </lineage>
</organism>
<accession>A0A493TSF6</accession>
<evidence type="ECO:0000313" key="2">
    <source>
        <dbReference type="Ensembl" id="ENSAPLP00000028525.1"/>
    </source>
</evidence>
<dbReference type="GeneTree" id="ENSGT00940000159109"/>
<dbReference type="STRING" id="8840.ENSAPLP00000028525"/>
<reference evidence="2" key="2">
    <citation type="submission" date="2025-08" db="UniProtKB">
        <authorList>
            <consortium name="Ensembl"/>
        </authorList>
    </citation>
    <scope>IDENTIFICATION</scope>
</reference>
<feature type="signal peptide" evidence="1">
    <location>
        <begin position="1"/>
        <end position="21"/>
    </location>
</feature>
<dbReference type="Gene3D" id="3.40.50.2300">
    <property type="match status" value="1"/>
</dbReference>
<reference evidence="2" key="3">
    <citation type="submission" date="2025-09" db="UniProtKB">
        <authorList>
            <consortium name="Ensembl"/>
        </authorList>
    </citation>
    <scope>IDENTIFICATION</scope>
</reference>
<dbReference type="Ensembl" id="ENSAPLT00000037576.1">
    <property type="protein sequence ID" value="ENSAPLP00000028525.1"/>
    <property type="gene ID" value="ENSAPLG00000028908.1"/>
</dbReference>